<keyword evidence="5" id="KW-0275">Fatty acid biosynthesis</keyword>
<evidence type="ECO:0000256" key="3">
    <source>
        <dbReference type="ARBA" id="ARBA00022516"/>
    </source>
</evidence>
<dbReference type="PROSITE" id="PS52004">
    <property type="entry name" value="KS3_2"/>
    <property type="match status" value="1"/>
</dbReference>
<dbReference type="CDD" id="cd00834">
    <property type="entry name" value="KAS_I_II"/>
    <property type="match status" value="1"/>
</dbReference>
<accession>A0A179VCA4</accession>
<dbReference type="Pfam" id="PF00109">
    <property type="entry name" value="ketoacyl-synt"/>
    <property type="match status" value="1"/>
</dbReference>
<dbReference type="GO" id="GO:0004315">
    <property type="term" value="F:3-oxoacyl-[acyl-carrier-protein] synthase activity"/>
    <property type="evidence" value="ECO:0007669"/>
    <property type="project" value="TreeGrafter"/>
</dbReference>
<dbReference type="Proteomes" id="UP000186919">
    <property type="component" value="Unassembled WGS sequence"/>
</dbReference>
<dbReference type="PANTHER" id="PTHR11712">
    <property type="entry name" value="POLYKETIDE SYNTHASE-RELATED"/>
    <property type="match status" value="1"/>
</dbReference>
<evidence type="ECO:0000256" key="6">
    <source>
        <dbReference type="RuleBase" id="RU003694"/>
    </source>
</evidence>
<dbReference type="GO" id="GO:0006633">
    <property type="term" value="P:fatty acid biosynthetic process"/>
    <property type="evidence" value="ECO:0007669"/>
    <property type="project" value="UniProtKB-KW"/>
</dbReference>
<gene>
    <name evidence="8" type="ORF">AWB85_20860</name>
</gene>
<dbReference type="RefSeq" id="WP_064628613.1">
    <property type="nucleotide sequence ID" value="NZ_LQYE01000005.1"/>
</dbReference>
<keyword evidence="5" id="KW-0276">Fatty acid metabolism</keyword>
<dbReference type="InterPro" id="IPR014031">
    <property type="entry name" value="Ketoacyl_synth_C"/>
</dbReference>
<dbReference type="InterPro" id="IPR020841">
    <property type="entry name" value="PKS_Beta-ketoAc_synthase_dom"/>
</dbReference>
<evidence type="ECO:0000313" key="9">
    <source>
        <dbReference type="Proteomes" id="UP000186919"/>
    </source>
</evidence>
<dbReference type="InterPro" id="IPR016039">
    <property type="entry name" value="Thiolase-like"/>
</dbReference>
<evidence type="ECO:0000313" key="8">
    <source>
        <dbReference type="EMBL" id="OAT69528.1"/>
    </source>
</evidence>
<dbReference type="UniPathway" id="UPA00915"/>
<dbReference type="SMART" id="SM00825">
    <property type="entry name" value="PKS_KS"/>
    <property type="match status" value="1"/>
</dbReference>
<dbReference type="InterPro" id="IPR000794">
    <property type="entry name" value="Beta-ketoacyl_synthase"/>
</dbReference>
<protein>
    <submittedName>
        <fullName evidence="8">3-oxoacyl-ACP synthase</fullName>
    </submittedName>
</protein>
<dbReference type="InterPro" id="IPR014030">
    <property type="entry name" value="Ketoacyl_synth_N"/>
</dbReference>
<keyword evidence="3" id="KW-0444">Lipid biosynthesis</keyword>
<evidence type="ECO:0000256" key="1">
    <source>
        <dbReference type="ARBA" id="ARBA00004796"/>
    </source>
</evidence>
<dbReference type="SUPFAM" id="SSF53901">
    <property type="entry name" value="Thiolase-like"/>
    <property type="match status" value="2"/>
</dbReference>
<dbReference type="EMBL" id="LQYE01000005">
    <property type="protein sequence ID" value="OAT69528.1"/>
    <property type="molecule type" value="Genomic_DNA"/>
</dbReference>
<reference evidence="8 9" key="1">
    <citation type="submission" date="2016-01" db="EMBL/GenBank/DDBJ databases">
        <title>Mycobacterium immunogenum strain CD11_6 genome sequencing and assembly.</title>
        <authorList>
            <person name="Kaur G."/>
            <person name="Nair G.R."/>
            <person name="Mayilraj S."/>
        </authorList>
    </citation>
    <scope>NUCLEOTIDE SEQUENCE [LARGE SCALE GENOMIC DNA]</scope>
    <source>
        <strain evidence="8 9">CD11-6</strain>
    </source>
</reference>
<keyword evidence="5" id="KW-0443">Lipid metabolism</keyword>
<feature type="domain" description="Ketosynthase family 3 (KS3)" evidence="7">
    <location>
        <begin position="10"/>
        <end position="435"/>
    </location>
</feature>
<dbReference type="GO" id="GO:0005829">
    <property type="term" value="C:cytosol"/>
    <property type="evidence" value="ECO:0007669"/>
    <property type="project" value="TreeGrafter"/>
</dbReference>
<name>A0A179VCA4_9MYCO</name>
<organism evidence="8 9">
    <name type="scientific">Mycobacteroides immunogenum</name>
    <dbReference type="NCBI Taxonomy" id="83262"/>
    <lineage>
        <taxon>Bacteria</taxon>
        <taxon>Bacillati</taxon>
        <taxon>Actinomycetota</taxon>
        <taxon>Actinomycetes</taxon>
        <taxon>Mycobacteriales</taxon>
        <taxon>Mycobacteriaceae</taxon>
        <taxon>Mycobacteroides</taxon>
    </lineage>
</organism>
<evidence type="ECO:0000259" key="7">
    <source>
        <dbReference type="PROSITE" id="PS52004"/>
    </source>
</evidence>
<comment type="caution">
    <text evidence="8">The sequence shown here is derived from an EMBL/GenBank/DDBJ whole genome shotgun (WGS) entry which is preliminary data.</text>
</comment>
<comment type="pathway">
    <text evidence="1">Lipid metabolism; mycolic acid biosynthesis.</text>
</comment>
<dbReference type="Gene3D" id="3.40.47.10">
    <property type="match status" value="2"/>
</dbReference>
<dbReference type="Pfam" id="PF02801">
    <property type="entry name" value="Ketoacyl-synt_C"/>
    <property type="match status" value="1"/>
</dbReference>
<evidence type="ECO:0000256" key="4">
    <source>
        <dbReference type="ARBA" id="ARBA00022679"/>
    </source>
</evidence>
<proteinExistence type="inferred from homology"/>
<dbReference type="AlphaFoldDB" id="A0A179VCA4"/>
<comment type="similarity">
    <text evidence="2 6">Belongs to the thiolase-like superfamily. Beta-ketoacyl-ACP synthases family.</text>
</comment>
<evidence type="ECO:0000256" key="5">
    <source>
        <dbReference type="ARBA" id="ARBA00023160"/>
    </source>
</evidence>
<sequence length="437" mass="45628">MELQKRSPDDDDVVITGIGLVAGTVTDPEELFWQLNDGVSFIRQHQEHRDAGLPASASGHVDEETVRQLASALPEQAARVGAAGVLGWHAAVEAWKRSGLPNLAGSNRVGVFAACNKLAFAPDTLADLSRLYDRQAGTFDLDAYLDHLEAASDLPDEILQFLPDTMTASLAEYFGLGGPLVTHAEACAAGGVAIGSGYRHIRSGELDVALVGGAERLTTYSIVTAFAALGALAPTGDKPSAEISRPFDKGRNGFVIADGAAFLVLERRSHAEARGAQALARVAGYTGTAEAVRITSSERDGATYAECMRAAIADAGLSPSDIHHVNAHGTGTQANDECEAAALHLVFGADAASIPLTSTKSSLGHGFAASGAIEAVLSAMSLREQVIPPTLNFSEPDDVTKGLDVVTKARHHEFDTVLSNSFGFGGMNCTLILAKEA</sequence>
<evidence type="ECO:0000256" key="2">
    <source>
        <dbReference type="ARBA" id="ARBA00008467"/>
    </source>
</evidence>
<keyword evidence="4 6" id="KW-0808">Transferase</keyword>
<dbReference type="PANTHER" id="PTHR11712:SF336">
    <property type="entry name" value="3-OXOACYL-[ACYL-CARRIER-PROTEIN] SYNTHASE, MITOCHONDRIAL"/>
    <property type="match status" value="1"/>
</dbReference>